<name>A0A1G6ZY29_9ACTN</name>
<reference evidence="2" key="1">
    <citation type="submission" date="2016-10" db="EMBL/GenBank/DDBJ databases">
        <authorList>
            <person name="Varghese N."/>
            <person name="Submissions S."/>
        </authorList>
    </citation>
    <scope>NUCLEOTIDE SEQUENCE [LARGE SCALE GENOMIC DNA]</scope>
    <source>
        <strain evidence="2">CGMCC 4.3504</strain>
    </source>
</reference>
<organism evidence="1 2">
    <name type="scientific">Streptomyces prasinopilosus</name>
    <dbReference type="NCBI Taxonomy" id="67344"/>
    <lineage>
        <taxon>Bacteria</taxon>
        <taxon>Bacillati</taxon>
        <taxon>Actinomycetota</taxon>
        <taxon>Actinomycetes</taxon>
        <taxon>Kitasatosporales</taxon>
        <taxon>Streptomycetaceae</taxon>
        <taxon>Streptomyces</taxon>
    </lineage>
</organism>
<sequence>MRMSWGGTMIDYRKGPNVPVWTLATRDVQVPAVIGSGPMTAERLVELRGVLAALADQPIATLEAHPLPGKLDRSQGIPLDAASPLAQHLSQLITESAKASATAATATASGEILCRMVVPAKVAAEFGQGLVRPMAPIGSTGEFYGDLVRSTGQIAAKAKFVPVTGAAAAGTVGGAGATAGAAAAGGAVLTVAAPLVLMAVAVGVSAHADRKRQQAIAHITDLLEQLQADKLDDEQSALNGCRPAIDKATAVLLDQGRLGVSLGLDSAVHAIDTALSKADIRLARWTSALDRLPDGEPVEIGTLTESFPGVDDQGGTFRTHLELAALAIALKRRVNVLQAVEQAQSEPDNLFENFTRALRSDEQRLDELEKGLAGVLLRLSALELARPKSVRPVLTTGEVDRLMRTAYQIRRLGDGVALNGRPTDVAIEIARDRDGSVVVFPALPAAA</sequence>
<protein>
    <submittedName>
        <fullName evidence="1">Uncharacterized protein</fullName>
    </submittedName>
</protein>
<gene>
    <name evidence="1" type="ORF">SAMN05216505_11691</name>
</gene>
<evidence type="ECO:0000313" key="1">
    <source>
        <dbReference type="EMBL" id="SDE07568.1"/>
    </source>
</evidence>
<dbReference type="EMBL" id="FMZK01000016">
    <property type="protein sequence ID" value="SDE07568.1"/>
    <property type="molecule type" value="Genomic_DNA"/>
</dbReference>
<evidence type="ECO:0000313" key="2">
    <source>
        <dbReference type="Proteomes" id="UP000182100"/>
    </source>
</evidence>
<keyword evidence="2" id="KW-1185">Reference proteome</keyword>
<dbReference type="Proteomes" id="UP000182100">
    <property type="component" value="Unassembled WGS sequence"/>
</dbReference>
<dbReference type="AlphaFoldDB" id="A0A1G6ZY29"/>
<proteinExistence type="predicted"/>
<accession>A0A1G6ZY29</accession>